<accession>A0A1Y0SVN3</accession>
<evidence type="ECO:0000313" key="2">
    <source>
        <dbReference type="Proteomes" id="UP000224829"/>
    </source>
</evidence>
<gene>
    <name evidence="1" type="ORF">NOXIFER_325</name>
</gene>
<reference evidence="1 2" key="1">
    <citation type="submission" date="2017-05" db="EMBL/GenBank/DDBJ databases">
        <authorList>
            <person name="Song R."/>
            <person name="Chenine A.L."/>
            <person name="Ruprecht R.M."/>
        </authorList>
    </citation>
    <scope>NUCLEOTIDE SEQUENCE [LARGE SCALE GENOMIC DNA]</scope>
</reference>
<organism evidence="1 2">
    <name type="scientific">Pseudomonas phage Noxifer</name>
    <dbReference type="NCBI Taxonomy" id="2006684"/>
    <lineage>
        <taxon>Viruses</taxon>
        <taxon>Duplodnaviria</taxon>
        <taxon>Heunggongvirae</taxon>
        <taxon>Uroviricota</taxon>
        <taxon>Caudoviricetes</taxon>
        <taxon>Chimalliviridae</taxon>
        <taxon>Noxifervirus</taxon>
        <taxon>Noxifervirus noxifer</taxon>
    </lineage>
</organism>
<keyword evidence="2" id="KW-1185">Reference proteome</keyword>
<proteinExistence type="predicted"/>
<dbReference type="Proteomes" id="UP000224829">
    <property type="component" value="Segment"/>
</dbReference>
<name>A0A1Y0SVN3_9CAUD</name>
<protein>
    <submittedName>
        <fullName evidence="1">Uncharacterized protein</fullName>
    </submittedName>
</protein>
<sequence length="115" mass="13059">MTVLKIDFRVNGVSNWAGHGGQPYLPAPVDNEQKVISDIAFLAGYAWYHVKYEAKPEDDIRIVCEAPFDAPDHRTIALLLHKAHVYLLNDLGNFVEIGLNSEERYFTFKPMPKEA</sequence>
<evidence type="ECO:0000313" key="1">
    <source>
        <dbReference type="EMBL" id="ARV77490.1"/>
    </source>
</evidence>
<dbReference type="EMBL" id="MF063068">
    <property type="protein sequence ID" value="ARV77490.1"/>
    <property type="molecule type" value="Genomic_DNA"/>
</dbReference>